<dbReference type="HOGENOM" id="CLU_1486668_0_0_11"/>
<reference evidence="2 3" key="1">
    <citation type="submission" date="2008-10" db="EMBL/GenBank/DDBJ databases">
        <title>Draft genome sequence of Collinsella stercoris (DSM 13279).</title>
        <authorList>
            <person name="Sudarsanam P."/>
            <person name="Ley R."/>
            <person name="Guruge J."/>
            <person name="Turnbaugh P.J."/>
            <person name="Mahowald M."/>
            <person name="Liep D."/>
            <person name="Gordon J."/>
        </authorList>
    </citation>
    <scope>NUCLEOTIDE SEQUENCE [LARGE SCALE GENOMIC DNA]</scope>
    <source>
        <strain evidence="2 3">DSM 13279</strain>
    </source>
</reference>
<sequence length="181" mass="20218">MSSLLVAAAARRCWLLARSIVAGRCRGALPQSVAADRRREDNLFFGSPEGYRTHFCHEGCHTAAHGQFFPSAFDTDFHGDALADEQDALNRRCRRFKTGALVAFARGGMMLHRVDEDFARQVELGRIAFDVVSIEGGDRLGRAKSQERRECDVRRDARDARKARQAPFEKGDLSIRPLVGL</sequence>
<reference evidence="2 3" key="2">
    <citation type="submission" date="2008-10" db="EMBL/GenBank/DDBJ databases">
        <authorList>
            <person name="Fulton L."/>
            <person name="Clifton S."/>
            <person name="Fulton B."/>
            <person name="Xu J."/>
            <person name="Minx P."/>
            <person name="Pepin K.H."/>
            <person name="Johnson M."/>
            <person name="Thiruvilangam P."/>
            <person name="Bhonagiri V."/>
            <person name="Nash W.E."/>
            <person name="Mardis E.R."/>
            <person name="Wilson R.K."/>
        </authorList>
    </citation>
    <scope>NUCLEOTIDE SEQUENCE [LARGE SCALE GENOMIC DNA]</scope>
    <source>
        <strain evidence="2 3">DSM 13279</strain>
    </source>
</reference>
<dbReference type="Proteomes" id="UP000003560">
    <property type="component" value="Unassembled WGS sequence"/>
</dbReference>
<evidence type="ECO:0000313" key="3">
    <source>
        <dbReference type="Proteomes" id="UP000003560"/>
    </source>
</evidence>
<name>B6G8Z1_9ACTN</name>
<dbReference type="EMBL" id="ABXJ01000029">
    <property type="protein sequence ID" value="EEA91278.1"/>
    <property type="molecule type" value="Genomic_DNA"/>
</dbReference>
<dbReference type="RefSeq" id="WP_006720194.1">
    <property type="nucleotide sequence ID" value="NZ_CP085935.1"/>
</dbReference>
<evidence type="ECO:0000313" key="2">
    <source>
        <dbReference type="EMBL" id="EEA91278.1"/>
    </source>
</evidence>
<organism evidence="2 3">
    <name type="scientific">Collinsella stercoris DSM 13279</name>
    <dbReference type="NCBI Taxonomy" id="445975"/>
    <lineage>
        <taxon>Bacteria</taxon>
        <taxon>Bacillati</taxon>
        <taxon>Actinomycetota</taxon>
        <taxon>Coriobacteriia</taxon>
        <taxon>Coriobacteriales</taxon>
        <taxon>Coriobacteriaceae</taxon>
        <taxon>Collinsella</taxon>
    </lineage>
</organism>
<accession>B6G8Z1</accession>
<comment type="caution">
    <text evidence="2">The sequence shown here is derived from an EMBL/GenBank/DDBJ whole genome shotgun (WGS) entry which is preliminary data.</text>
</comment>
<feature type="region of interest" description="Disordered" evidence="1">
    <location>
        <begin position="143"/>
        <end position="166"/>
    </location>
</feature>
<proteinExistence type="predicted"/>
<gene>
    <name evidence="2" type="ORF">COLSTE_00532</name>
</gene>
<dbReference type="AlphaFoldDB" id="B6G8Z1"/>
<protein>
    <submittedName>
        <fullName evidence="2">Uncharacterized protein</fullName>
    </submittedName>
</protein>
<evidence type="ECO:0000256" key="1">
    <source>
        <dbReference type="SAM" id="MobiDB-lite"/>
    </source>
</evidence>
<dbReference type="GeneID" id="98002852"/>
<keyword evidence="3" id="KW-1185">Reference proteome</keyword>